<comment type="caution">
    <text evidence="1">The sequence shown here is derived from an EMBL/GenBank/DDBJ whole genome shotgun (WGS) entry which is preliminary data.</text>
</comment>
<name>A0ACC0I4V0_9ERIC</name>
<proteinExistence type="predicted"/>
<gene>
    <name evidence="1" type="ORF">LOK49_LG04G02512</name>
</gene>
<keyword evidence="2" id="KW-1185">Reference proteome</keyword>
<accession>A0ACC0I4V0</accession>
<evidence type="ECO:0000313" key="2">
    <source>
        <dbReference type="Proteomes" id="UP001060215"/>
    </source>
</evidence>
<reference evidence="1 2" key="1">
    <citation type="journal article" date="2022" name="Plant J.">
        <title>Chromosome-level genome of Camellia lanceoleosa provides a valuable resource for understanding genome evolution and self-incompatibility.</title>
        <authorList>
            <person name="Gong W."/>
            <person name="Xiao S."/>
            <person name="Wang L."/>
            <person name="Liao Z."/>
            <person name="Chang Y."/>
            <person name="Mo W."/>
            <person name="Hu G."/>
            <person name="Li W."/>
            <person name="Zhao G."/>
            <person name="Zhu H."/>
            <person name="Hu X."/>
            <person name="Ji K."/>
            <person name="Xiang X."/>
            <person name="Song Q."/>
            <person name="Yuan D."/>
            <person name="Jin S."/>
            <person name="Zhang L."/>
        </authorList>
    </citation>
    <scope>NUCLEOTIDE SEQUENCE [LARGE SCALE GENOMIC DNA]</scope>
    <source>
        <strain evidence="1">SQ_2022a</strain>
    </source>
</reference>
<feature type="non-terminal residue" evidence="1">
    <location>
        <position position="1"/>
    </location>
</feature>
<evidence type="ECO:0000313" key="1">
    <source>
        <dbReference type="EMBL" id="KAI8019752.1"/>
    </source>
</evidence>
<dbReference type="Proteomes" id="UP001060215">
    <property type="component" value="Chromosome 2"/>
</dbReference>
<organism evidence="1 2">
    <name type="scientific">Camellia lanceoleosa</name>
    <dbReference type="NCBI Taxonomy" id="1840588"/>
    <lineage>
        <taxon>Eukaryota</taxon>
        <taxon>Viridiplantae</taxon>
        <taxon>Streptophyta</taxon>
        <taxon>Embryophyta</taxon>
        <taxon>Tracheophyta</taxon>
        <taxon>Spermatophyta</taxon>
        <taxon>Magnoliopsida</taxon>
        <taxon>eudicotyledons</taxon>
        <taxon>Gunneridae</taxon>
        <taxon>Pentapetalae</taxon>
        <taxon>asterids</taxon>
        <taxon>Ericales</taxon>
        <taxon>Theaceae</taxon>
        <taxon>Camellia</taxon>
    </lineage>
</organism>
<dbReference type="EMBL" id="CM045759">
    <property type="protein sequence ID" value="KAI8019752.1"/>
    <property type="molecule type" value="Genomic_DNA"/>
</dbReference>
<protein>
    <submittedName>
        <fullName evidence="1">Kinesin-like protein KIN-4C</fullName>
    </submittedName>
</protein>
<sequence>ITHYYFNFFFIFDFIFLIGYYYFNFFKPTMMESIFSREEATKDSTEFLIRVSFIEDVDLLPNDFVPLQIFKEEVFDLLDQSPPVLSRGDGVSLAKPAGGPARVPIQIRETTKGR</sequence>